<evidence type="ECO:0000256" key="1">
    <source>
        <dbReference type="ARBA" id="ARBA00004123"/>
    </source>
</evidence>
<dbReference type="SMART" id="SM00355">
    <property type="entry name" value="ZnF_C2H2"/>
    <property type="match status" value="6"/>
</dbReference>
<dbReference type="RefSeq" id="XP_055883607.1">
    <property type="nucleotide sequence ID" value="XM_056027632.1"/>
</dbReference>
<evidence type="ECO:0000313" key="11">
    <source>
        <dbReference type="RefSeq" id="XP_055883608.1"/>
    </source>
</evidence>
<evidence type="ECO:0000313" key="9">
    <source>
        <dbReference type="Proteomes" id="UP001165740"/>
    </source>
</evidence>
<keyword evidence="5" id="KW-0862">Zinc</keyword>
<dbReference type="FunFam" id="3.30.160.60:FF:000446">
    <property type="entry name" value="Zinc finger protein"/>
    <property type="match status" value="1"/>
</dbReference>
<feature type="domain" description="C2H2-type" evidence="8">
    <location>
        <begin position="375"/>
        <end position="404"/>
    </location>
</feature>
<reference evidence="10 11" key="1">
    <citation type="submission" date="2025-04" db="UniProtKB">
        <authorList>
            <consortium name="RefSeq"/>
        </authorList>
    </citation>
    <scope>IDENTIFICATION</scope>
</reference>
<dbReference type="OrthoDB" id="6156909at2759"/>
<evidence type="ECO:0000256" key="5">
    <source>
        <dbReference type="ARBA" id="ARBA00022833"/>
    </source>
</evidence>
<dbReference type="PROSITE" id="PS50157">
    <property type="entry name" value="ZINC_FINGER_C2H2_2"/>
    <property type="match status" value="4"/>
</dbReference>
<dbReference type="InterPro" id="IPR050331">
    <property type="entry name" value="Zinc_finger"/>
</dbReference>
<keyword evidence="3" id="KW-0677">Repeat</keyword>
<dbReference type="GO" id="GO:0005634">
    <property type="term" value="C:nucleus"/>
    <property type="evidence" value="ECO:0007669"/>
    <property type="project" value="UniProtKB-SubCell"/>
</dbReference>
<evidence type="ECO:0000256" key="4">
    <source>
        <dbReference type="ARBA" id="ARBA00022771"/>
    </source>
</evidence>
<dbReference type="RefSeq" id="XP_055883608.1">
    <property type="nucleotide sequence ID" value="XM_056027633.1"/>
</dbReference>
<comment type="subcellular location">
    <subcellularLocation>
        <location evidence="1">Nucleus</location>
    </subcellularLocation>
</comment>
<protein>
    <submittedName>
        <fullName evidence="10 11">Zinc finger protein 226-like isoform X1</fullName>
    </submittedName>
</protein>
<evidence type="ECO:0000256" key="2">
    <source>
        <dbReference type="ARBA" id="ARBA00022723"/>
    </source>
</evidence>
<evidence type="ECO:0000256" key="7">
    <source>
        <dbReference type="PROSITE-ProRule" id="PRU00042"/>
    </source>
</evidence>
<evidence type="ECO:0000259" key="8">
    <source>
        <dbReference type="PROSITE" id="PS50157"/>
    </source>
</evidence>
<keyword evidence="2" id="KW-0479">Metal-binding</keyword>
<name>A0A9W3A8H3_BIOGL</name>
<accession>A0A9W3A8H3</accession>
<dbReference type="PANTHER" id="PTHR16515:SF49">
    <property type="entry name" value="GASTRULA ZINC FINGER PROTEIN XLCGF49.1-LIKE-RELATED"/>
    <property type="match status" value="1"/>
</dbReference>
<dbReference type="GO" id="GO:0010468">
    <property type="term" value="P:regulation of gene expression"/>
    <property type="evidence" value="ECO:0007669"/>
    <property type="project" value="TreeGrafter"/>
</dbReference>
<dbReference type="AlphaFoldDB" id="A0A9W3A8H3"/>
<keyword evidence="4 7" id="KW-0863">Zinc-finger</keyword>
<dbReference type="PROSITE" id="PS00028">
    <property type="entry name" value="ZINC_FINGER_C2H2_1"/>
    <property type="match status" value="3"/>
</dbReference>
<feature type="domain" description="C2H2-type" evidence="8">
    <location>
        <begin position="347"/>
        <end position="374"/>
    </location>
</feature>
<feature type="domain" description="C2H2-type" evidence="8">
    <location>
        <begin position="290"/>
        <end position="318"/>
    </location>
</feature>
<gene>
    <name evidence="10 11" type="primary">LOC106067249</name>
</gene>
<feature type="domain" description="C2H2-type" evidence="8">
    <location>
        <begin position="419"/>
        <end position="447"/>
    </location>
</feature>
<dbReference type="GeneID" id="106067249"/>
<dbReference type="Gene3D" id="3.30.160.60">
    <property type="entry name" value="Classic Zinc Finger"/>
    <property type="match status" value="3"/>
</dbReference>
<evidence type="ECO:0000313" key="10">
    <source>
        <dbReference type="RefSeq" id="XP_055883607.1"/>
    </source>
</evidence>
<keyword evidence="9" id="KW-1185">Reference proteome</keyword>
<dbReference type="Proteomes" id="UP001165740">
    <property type="component" value="Chromosome 4"/>
</dbReference>
<dbReference type="InterPro" id="IPR013087">
    <property type="entry name" value="Znf_C2H2_type"/>
</dbReference>
<proteinExistence type="predicted"/>
<dbReference type="GO" id="GO:0008270">
    <property type="term" value="F:zinc ion binding"/>
    <property type="evidence" value="ECO:0007669"/>
    <property type="project" value="UniProtKB-KW"/>
</dbReference>
<dbReference type="SUPFAM" id="SSF57667">
    <property type="entry name" value="beta-beta-alpha zinc fingers"/>
    <property type="match status" value="2"/>
</dbReference>
<organism evidence="9 10">
    <name type="scientific">Biomphalaria glabrata</name>
    <name type="common">Bloodfluke planorb</name>
    <name type="synonym">Freshwater snail</name>
    <dbReference type="NCBI Taxonomy" id="6526"/>
    <lineage>
        <taxon>Eukaryota</taxon>
        <taxon>Metazoa</taxon>
        <taxon>Spiralia</taxon>
        <taxon>Lophotrochozoa</taxon>
        <taxon>Mollusca</taxon>
        <taxon>Gastropoda</taxon>
        <taxon>Heterobranchia</taxon>
        <taxon>Euthyneura</taxon>
        <taxon>Panpulmonata</taxon>
        <taxon>Hygrophila</taxon>
        <taxon>Lymnaeoidea</taxon>
        <taxon>Planorbidae</taxon>
        <taxon>Biomphalaria</taxon>
    </lineage>
</organism>
<sequence>MCSLQYFIKMERSQGLRVCYYILYDFTEEVFSEMKIKLKDLSRRQLETLICVLSREIGRLEQYYSTCLTNNTNSAKSQIEKDERNNILTTFNGEDEESNSSNEASGVTVFDNDIDSAKVLSLLELKAAKEGLTITEDRTNSQLDIIHTKDGQKIYSKSWINTETSVTARKSPLKEGHLKQNVRKHFRTKVEDQYIEPQQDVRTSHIESGTAETTETICPIKSEDNNDWNANSSQTLEHIKHSTLGKLRSSFHLSSKCRPSRHMNHLQRKSNENTQKCQRSSLTCTKPKIVCCDLCNRTFHTNHLLKEHLRTVHNQSQPTRLCPYCGKLVLHSRLKKHLEKVHEKPTYSCHLCSRSFLKRECLEGHLNKHANTKPYVCEVCGRKYTYSTSLSSHKKHCAKSVLPPHLQQSKSREDKTMLHVCEVCGRTFEGMSGLKDHHGAKHSSRIQTCCHCGKSFHWRPSYNRHVRTCKQRSDEERAKSIKTSLSKLFTCECGKQYLYRQSFRRHQKTCLRKQQLESYVLSSSTMKKMSLSEYLE</sequence>
<evidence type="ECO:0000256" key="3">
    <source>
        <dbReference type="ARBA" id="ARBA00022737"/>
    </source>
</evidence>
<dbReference type="InterPro" id="IPR036236">
    <property type="entry name" value="Znf_C2H2_sf"/>
</dbReference>
<dbReference type="PANTHER" id="PTHR16515">
    <property type="entry name" value="PR DOMAIN ZINC FINGER PROTEIN"/>
    <property type="match status" value="1"/>
</dbReference>
<dbReference type="OMA" id="ICCVSES"/>
<keyword evidence="6" id="KW-0539">Nucleus</keyword>
<evidence type="ECO:0000256" key="6">
    <source>
        <dbReference type="ARBA" id="ARBA00023242"/>
    </source>
</evidence>